<dbReference type="InterPro" id="IPR028427">
    <property type="entry name" value="Met_Sox_Rdtase_MsrB"/>
</dbReference>
<feature type="region of interest" description="Disordered" evidence="8">
    <location>
        <begin position="1"/>
        <end position="39"/>
    </location>
</feature>
<evidence type="ECO:0000256" key="3">
    <source>
        <dbReference type="ARBA" id="ARBA00012499"/>
    </source>
</evidence>
<proteinExistence type="inferred from homology"/>
<comment type="similarity">
    <text evidence="2">Belongs to the MsrB Met sulfoxide reductase family.</text>
</comment>
<dbReference type="GO" id="GO:0006979">
    <property type="term" value="P:response to oxidative stress"/>
    <property type="evidence" value="ECO:0007669"/>
    <property type="project" value="InterPro"/>
</dbReference>
<sequence length="161" mass="17629">MLAPDHPDIVPPMDDPTNPPTDPAANSAAPPELRTDLTETDLRERLSAEQFIVTQQAGTEPAFTGAFWDKKDAGIYRCVVCEMPLFSSDTKYESGSGWPSFFEALDPEKVTLIEDRSHGMSRTEAVCAHCGAHLGHVFQDGPRPTGQRFCMNSASLDFLAE</sequence>
<protein>
    <recommendedName>
        <fullName evidence="3">peptide-methionine (R)-S-oxide reductase</fullName>
        <ecNumber evidence="3">1.8.4.12</ecNumber>
    </recommendedName>
</protein>
<organism evidence="10">
    <name type="scientific">freshwater metagenome</name>
    <dbReference type="NCBI Taxonomy" id="449393"/>
    <lineage>
        <taxon>unclassified sequences</taxon>
        <taxon>metagenomes</taxon>
        <taxon>ecological metagenomes</taxon>
    </lineage>
</organism>
<dbReference type="SUPFAM" id="SSF51316">
    <property type="entry name" value="Mss4-like"/>
    <property type="match status" value="1"/>
</dbReference>
<dbReference type="NCBIfam" id="TIGR00357">
    <property type="entry name" value="peptide-methionine (R)-S-oxide reductase MsrB"/>
    <property type="match status" value="1"/>
</dbReference>
<accession>A0A6J7S571</accession>
<dbReference type="GO" id="GO:0033743">
    <property type="term" value="F:peptide-methionine (R)-S-oxide reductase activity"/>
    <property type="evidence" value="ECO:0007669"/>
    <property type="project" value="UniProtKB-EC"/>
</dbReference>
<evidence type="ECO:0000256" key="7">
    <source>
        <dbReference type="ARBA" id="ARBA00048488"/>
    </source>
</evidence>
<dbReference type="GO" id="GO:0046872">
    <property type="term" value="F:metal ion binding"/>
    <property type="evidence" value="ECO:0007669"/>
    <property type="project" value="UniProtKB-KW"/>
</dbReference>
<dbReference type="InterPro" id="IPR002579">
    <property type="entry name" value="Met_Sox_Rdtase_MsrB_dom"/>
</dbReference>
<keyword evidence="6" id="KW-0560">Oxidoreductase</keyword>
<evidence type="ECO:0000256" key="1">
    <source>
        <dbReference type="ARBA" id="ARBA00001947"/>
    </source>
</evidence>
<dbReference type="InterPro" id="IPR011057">
    <property type="entry name" value="Mss4-like_sf"/>
</dbReference>
<comment type="cofactor">
    <cofactor evidence="1">
        <name>Zn(2+)</name>
        <dbReference type="ChEBI" id="CHEBI:29105"/>
    </cofactor>
</comment>
<feature type="compositionally biased region" description="Pro residues" evidence="8">
    <location>
        <begin position="9"/>
        <end position="22"/>
    </location>
</feature>
<dbReference type="FunFam" id="2.170.150.20:FF:000001">
    <property type="entry name" value="Peptide methionine sulfoxide reductase MsrB"/>
    <property type="match status" value="1"/>
</dbReference>
<evidence type="ECO:0000256" key="5">
    <source>
        <dbReference type="ARBA" id="ARBA00022833"/>
    </source>
</evidence>
<keyword evidence="5" id="KW-0862">Zinc</keyword>
<name>A0A6J7S571_9ZZZZ</name>
<dbReference type="EMBL" id="CAFBPW010000126">
    <property type="protein sequence ID" value="CAB5035550.1"/>
    <property type="molecule type" value="Genomic_DNA"/>
</dbReference>
<comment type="catalytic activity">
    <reaction evidence="7">
        <text>L-methionyl-[protein] + [thioredoxin]-disulfide + H2O = L-methionyl-(R)-S-oxide-[protein] + [thioredoxin]-dithiol</text>
        <dbReference type="Rhea" id="RHEA:24164"/>
        <dbReference type="Rhea" id="RHEA-COMP:10698"/>
        <dbReference type="Rhea" id="RHEA-COMP:10700"/>
        <dbReference type="Rhea" id="RHEA-COMP:12313"/>
        <dbReference type="Rhea" id="RHEA-COMP:12314"/>
        <dbReference type="ChEBI" id="CHEBI:15377"/>
        <dbReference type="ChEBI" id="CHEBI:16044"/>
        <dbReference type="ChEBI" id="CHEBI:29950"/>
        <dbReference type="ChEBI" id="CHEBI:45764"/>
        <dbReference type="ChEBI" id="CHEBI:50058"/>
        <dbReference type="EC" id="1.8.4.12"/>
    </reaction>
</comment>
<dbReference type="PANTHER" id="PTHR10173:SF52">
    <property type="entry name" value="METHIONINE-R-SULFOXIDE REDUCTASE B1"/>
    <property type="match status" value="1"/>
</dbReference>
<evidence type="ECO:0000256" key="4">
    <source>
        <dbReference type="ARBA" id="ARBA00022723"/>
    </source>
</evidence>
<evidence type="ECO:0000256" key="2">
    <source>
        <dbReference type="ARBA" id="ARBA00007174"/>
    </source>
</evidence>
<dbReference type="PANTHER" id="PTHR10173">
    <property type="entry name" value="METHIONINE SULFOXIDE REDUCTASE"/>
    <property type="match status" value="1"/>
</dbReference>
<dbReference type="AlphaFoldDB" id="A0A6J7S571"/>
<dbReference type="GO" id="GO:0005737">
    <property type="term" value="C:cytoplasm"/>
    <property type="evidence" value="ECO:0007669"/>
    <property type="project" value="TreeGrafter"/>
</dbReference>
<gene>
    <name evidence="10" type="ORF">UFOPK4173_01126</name>
</gene>
<dbReference type="Gene3D" id="2.170.150.20">
    <property type="entry name" value="Peptide methionine sulfoxide reductase"/>
    <property type="match status" value="1"/>
</dbReference>
<dbReference type="GO" id="GO:0030091">
    <property type="term" value="P:protein repair"/>
    <property type="evidence" value="ECO:0007669"/>
    <property type="project" value="InterPro"/>
</dbReference>
<reference evidence="10" key="1">
    <citation type="submission" date="2020-05" db="EMBL/GenBank/DDBJ databases">
        <authorList>
            <person name="Chiriac C."/>
            <person name="Salcher M."/>
            <person name="Ghai R."/>
            <person name="Kavagutti S V."/>
        </authorList>
    </citation>
    <scope>NUCLEOTIDE SEQUENCE</scope>
</reference>
<feature type="domain" description="MsrB" evidence="9">
    <location>
        <begin position="39"/>
        <end position="161"/>
    </location>
</feature>
<keyword evidence="4" id="KW-0479">Metal-binding</keyword>
<evidence type="ECO:0000313" key="10">
    <source>
        <dbReference type="EMBL" id="CAB5035550.1"/>
    </source>
</evidence>
<evidence type="ECO:0000259" key="9">
    <source>
        <dbReference type="PROSITE" id="PS51790"/>
    </source>
</evidence>
<dbReference type="PROSITE" id="PS51790">
    <property type="entry name" value="MSRB"/>
    <property type="match status" value="1"/>
</dbReference>
<dbReference type="EC" id="1.8.4.12" evidence="3"/>
<dbReference type="Pfam" id="PF01641">
    <property type="entry name" value="SelR"/>
    <property type="match status" value="1"/>
</dbReference>
<evidence type="ECO:0000256" key="6">
    <source>
        <dbReference type="ARBA" id="ARBA00023002"/>
    </source>
</evidence>
<evidence type="ECO:0000256" key="8">
    <source>
        <dbReference type="SAM" id="MobiDB-lite"/>
    </source>
</evidence>